<evidence type="ECO:0000259" key="7">
    <source>
        <dbReference type="Pfam" id="PF08281"/>
    </source>
</evidence>
<dbReference type="NCBIfam" id="TIGR02983">
    <property type="entry name" value="SigE-fam_strep"/>
    <property type="match status" value="1"/>
</dbReference>
<dbReference type="InterPro" id="IPR013249">
    <property type="entry name" value="RNA_pol_sigma70_r4_t2"/>
</dbReference>
<dbReference type="EMBL" id="CP097463">
    <property type="protein sequence ID" value="WAX59311.1"/>
    <property type="molecule type" value="Genomic_DNA"/>
</dbReference>
<evidence type="ECO:0000256" key="1">
    <source>
        <dbReference type="ARBA" id="ARBA00010641"/>
    </source>
</evidence>
<dbReference type="PANTHER" id="PTHR43133:SF50">
    <property type="entry name" value="ECF RNA POLYMERASE SIGMA FACTOR SIGM"/>
    <property type="match status" value="1"/>
</dbReference>
<dbReference type="Gene3D" id="1.10.1740.10">
    <property type="match status" value="1"/>
</dbReference>
<feature type="domain" description="RNA polymerase sigma factor 70 region 4 type 2" evidence="7">
    <location>
        <begin position="98"/>
        <end position="150"/>
    </location>
</feature>
<keyword evidence="2" id="KW-0805">Transcription regulation</keyword>
<protein>
    <submittedName>
        <fullName evidence="8">SigE family RNA polymerase sigma factor</fullName>
    </submittedName>
</protein>
<dbReference type="InterPro" id="IPR039425">
    <property type="entry name" value="RNA_pol_sigma-70-like"/>
</dbReference>
<dbReference type="InterPro" id="IPR014284">
    <property type="entry name" value="RNA_pol_sigma-70_dom"/>
</dbReference>
<keyword evidence="5" id="KW-0804">Transcription</keyword>
<feature type="domain" description="RNA polymerase sigma-70 region 2" evidence="6">
    <location>
        <begin position="10"/>
        <end position="74"/>
    </location>
</feature>
<dbReference type="SUPFAM" id="SSF88946">
    <property type="entry name" value="Sigma2 domain of RNA polymerase sigma factors"/>
    <property type="match status" value="1"/>
</dbReference>
<dbReference type="CDD" id="cd06171">
    <property type="entry name" value="Sigma70_r4"/>
    <property type="match status" value="1"/>
</dbReference>
<evidence type="ECO:0000256" key="3">
    <source>
        <dbReference type="ARBA" id="ARBA00023082"/>
    </source>
</evidence>
<evidence type="ECO:0000256" key="5">
    <source>
        <dbReference type="ARBA" id="ARBA00023163"/>
    </source>
</evidence>
<gene>
    <name evidence="8" type="ORF">M6B22_15615</name>
</gene>
<evidence type="ECO:0000313" key="8">
    <source>
        <dbReference type="EMBL" id="WAX59311.1"/>
    </source>
</evidence>
<evidence type="ECO:0000313" key="9">
    <source>
        <dbReference type="Proteomes" id="UP001164693"/>
    </source>
</evidence>
<dbReference type="InterPro" id="IPR014325">
    <property type="entry name" value="RNA_pol_sigma-E_actinobac"/>
</dbReference>
<keyword evidence="3" id="KW-0731">Sigma factor</keyword>
<dbReference type="InterPro" id="IPR007627">
    <property type="entry name" value="RNA_pol_sigma70_r2"/>
</dbReference>
<dbReference type="Pfam" id="PF04542">
    <property type="entry name" value="Sigma70_r2"/>
    <property type="match status" value="1"/>
</dbReference>
<reference evidence="8" key="1">
    <citation type="submission" date="2022-05" db="EMBL/GenBank/DDBJ databases">
        <title>Jatrophihabitans sp. SB3-54 whole genome sequence.</title>
        <authorList>
            <person name="Suh M.K."/>
            <person name="Eom M.K."/>
            <person name="Kim J.S."/>
            <person name="Kim H.S."/>
            <person name="Do H.E."/>
            <person name="Shin Y.K."/>
            <person name="Lee J.-S."/>
        </authorList>
    </citation>
    <scope>NUCLEOTIDE SEQUENCE</scope>
    <source>
        <strain evidence="8">SB3-54</strain>
    </source>
</reference>
<proteinExistence type="inferred from homology"/>
<organism evidence="8 9">
    <name type="scientific">Jatrophihabitans cynanchi</name>
    <dbReference type="NCBI Taxonomy" id="2944128"/>
    <lineage>
        <taxon>Bacteria</taxon>
        <taxon>Bacillati</taxon>
        <taxon>Actinomycetota</taxon>
        <taxon>Actinomycetes</taxon>
        <taxon>Jatrophihabitantales</taxon>
        <taxon>Jatrophihabitantaceae</taxon>
        <taxon>Jatrophihabitans</taxon>
    </lineage>
</organism>
<dbReference type="RefSeq" id="WP_269445835.1">
    <property type="nucleotide sequence ID" value="NZ_CP097463.1"/>
</dbReference>
<dbReference type="Proteomes" id="UP001164693">
    <property type="component" value="Chromosome"/>
</dbReference>
<dbReference type="PANTHER" id="PTHR43133">
    <property type="entry name" value="RNA POLYMERASE ECF-TYPE SIGMA FACTO"/>
    <property type="match status" value="1"/>
</dbReference>
<dbReference type="SUPFAM" id="SSF88659">
    <property type="entry name" value="Sigma3 and sigma4 domains of RNA polymerase sigma factors"/>
    <property type="match status" value="1"/>
</dbReference>
<dbReference type="NCBIfam" id="TIGR02937">
    <property type="entry name" value="sigma70-ECF"/>
    <property type="match status" value="1"/>
</dbReference>
<dbReference type="Pfam" id="PF08281">
    <property type="entry name" value="Sigma70_r4_2"/>
    <property type="match status" value="1"/>
</dbReference>
<keyword evidence="4" id="KW-0238">DNA-binding</keyword>
<dbReference type="InterPro" id="IPR036388">
    <property type="entry name" value="WH-like_DNA-bd_sf"/>
</dbReference>
<keyword evidence="9" id="KW-1185">Reference proteome</keyword>
<evidence type="ECO:0000259" key="6">
    <source>
        <dbReference type="Pfam" id="PF04542"/>
    </source>
</evidence>
<sequence>MRDEPAFRAFVEANGATLLHAARLLTGDHYRGEDLVQTALTRVYLKWDRIDAPLAYARKAMVTAHIDSTRRKWWGERPTETLPEVPVADSTTGTDERDELRRLLTGLSPKERAVIVLRYYCDLPEQETAETLGMPVGTVKSTCSRALARLRVELSVGGTP</sequence>
<evidence type="ECO:0000256" key="2">
    <source>
        <dbReference type="ARBA" id="ARBA00023015"/>
    </source>
</evidence>
<dbReference type="InterPro" id="IPR013325">
    <property type="entry name" value="RNA_pol_sigma_r2"/>
</dbReference>
<dbReference type="Gene3D" id="1.10.10.10">
    <property type="entry name" value="Winged helix-like DNA-binding domain superfamily/Winged helix DNA-binding domain"/>
    <property type="match status" value="1"/>
</dbReference>
<evidence type="ECO:0000256" key="4">
    <source>
        <dbReference type="ARBA" id="ARBA00023125"/>
    </source>
</evidence>
<accession>A0ABY7K7U7</accession>
<dbReference type="InterPro" id="IPR013324">
    <property type="entry name" value="RNA_pol_sigma_r3/r4-like"/>
</dbReference>
<name>A0ABY7K7U7_9ACTN</name>
<comment type="similarity">
    <text evidence="1">Belongs to the sigma-70 factor family. ECF subfamily.</text>
</comment>